<keyword evidence="2" id="KW-1185">Reference proteome</keyword>
<proteinExistence type="predicted"/>
<organism evidence="1 2">
    <name type="scientific">Deinococcus ficus</name>
    <dbReference type="NCBI Taxonomy" id="317577"/>
    <lineage>
        <taxon>Bacteria</taxon>
        <taxon>Thermotogati</taxon>
        <taxon>Deinococcota</taxon>
        <taxon>Deinococci</taxon>
        <taxon>Deinococcales</taxon>
        <taxon>Deinococcaceae</taxon>
        <taxon>Deinococcus</taxon>
    </lineage>
</organism>
<dbReference type="KEGG" id="dfc:DFI_19835"/>
<dbReference type="Proteomes" id="UP000259030">
    <property type="component" value="Plasmid pDFI3"/>
</dbReference>
<dbReference type="AlphaFoldDB" id="A0A221T3N0"/>
<reference evidence="1 2" key="1">
    <citation type="submission" date="2017-05" db="EMBL/GenBank/DDBJ databases">
        <title>The complete genome sequence of Deinococcus ficus isolated from the rhizosphere of the Ficus religiosa L. in Taiwan.</title>
        <authorList>
            <person name="Wu K.-M."/>
            <person name="Liao T.-L."/>
            <person name="Liu Y.-M."/>
            <person name="Young C.-C."/>
            <person name="Tsai S.-F."/>
        </authorList>
    </citation>
    <scope>NUCLEOTIDE SEQUENCE [LARGE SCALE GENOMIC DNA]</scope>
    <source>
        <strain evidence="1 2">CC-FR2-10</strain>
        <plasmid evidence="2">pdfi3</plasmid>
    </source>
</reference>
<gene>
    <name evidence="1" type="ORF">DFI_19835</name>
</gene>
<sequence>MITVIGHLTGTDARTLAQGLRDIATYVSSGGADAPSGSGYAITEMQVQAGPLSDEAIGAYEAAFRSGRASTQLLLVLESETGDDVNEALDLLAEDLDTGEYDMTGRQGPGWQARFCELNL</sequence>
<dbReference type="EMBL" id="CP021084">
    <property type="protein sequence ID" value="ASN83451.1"/>
    <property type="molecule type" value="Genomic_DNA"/>
</dbReference>
<protein>
    <submittedName>
        <fullName evidence="1">Uncharacterized protein</fullName>
    </submittedName>
</protein>
<name>A0A221T3N0_9DEIO</name>
<dbReference type="RefSeq" id="WP_027462881.1">
    <property type="nucleotide sequence ID" value="NZ_CP021084.1"/>
</dbReference>
<evidence type="ECO:0000313" key="1">
    <source>
        <dbReference type="EMBL" id="ASN83451.1"/>
    </source>
</evidence>
<evidence type="ECO:0000313" key="2">
    <source>
        <dbReference type="Proteomes" id="UP000259030"/>
    </source>
</evidence>
<geneLocation type="plasmid" evidence="2">
    <name>pdfi3</name>
</geneLocation>
<keyword evidence="1" id="KW-0614">Plasmid</keyword>
<accession>A0A221T3N0</accession>